<evidence type="ECO:0000313" key="1">
    <source>
        <dbReference type="EMBL" id="SFD43813.1"/>
    </source>
</evidence>
<sequence length="91" mass="10489">MFPLSKRPASGLYQYTYPTFVDIPQQLYIHFITPDQQKAFVSYPNHPNHKAAQFVTLEWFDSVCLIPLDAQPSIFHFPKLTFPGALAFIDN</sequence>
<dbReference type="RefSeq" id="WP_093827355.1">
    <property type="nucleotide sequence ID" value="NZ_FOLQ01000005.1"/>
</dbReference>
<gene>
    <name evidence="1" type="ORF">SAMN05216167_10542</name>
</gene>
<reference evidence="1 2" key="1">
    <citation type="submission" date="2016-10" db="EMBL/GenBank/DDBJ databases">
        <authorList>
            <person name="de Groot N.N."/>
        </authorList>
    </citation>
    <scope>NUCLEOTIDE SEQUENCE [LARGE SCALE GENOMIC DNA]</scope>
    <source>
        <strain evidence="1 2">DSM 26130</strain>
    </source>
</reference>
<accession>A0A1I1SIX4</accession>
<dbReference type="EMBL" id="FOLQ01000005">
    <property type="protein sequence ID" value="SFD43813.1"/>
    <property type="molecule type" value="Genomic_DNA"/>
</dbReference>
<evidence type="ECO:0000313" key="2">
    <source>
        <dbReference type="Proteomes" id="UP000198598"/>
    </source>
</evidence>
<name>A0A1I1SIX4_9BACT</name>
<proteinExistence type="predicted"/>
<dbReference type="OrthoDB" id="965428at2"/>
<dbReference type="Proteomes" id="UP000198598">
    <property type="component" value="Unassembled WGS sequence"/>
</dbReference>
<dbReference type="AlphaFoldDB" id="A0A1I1SIX4"/>
<organism evidence="1 2">
    <name type="scientific">Spirosoma endophyticum</name>
    <dbReference type="NCBI Taxonomy" id="662367"/>
    <lineage>
        <taxon>Bacteria</taxon>
        <taxon>Pseudomonadati</taxon>
        <taxon>Bacteroidota</taxon>
        <taxon>Cytophagia</taxon>
        <taxon>Cytophagales</taxon>
        <taxon>Cytophagaceae</taxon>
        <taxon>Spirosoma</taxon>
    </lineage>
</organism>
<protein>
    <submittedName>
        <fullName evidence="1">Uncharacterized protein</fullName>
    </submittedName>
</protein>
<keyword evidence="2" id="KW-1185">Reference proteome</keyword>